<dbReference type="EMBL" id="DOZN01000013">
    <property type="protein sequence ID" value="HCC42226.1"/>
    <property type="molecule type" value="Genomic_DNA"/>
</dbReference>
<sequence>MIFDKERTYNKGLTIAKTLKAGNHEILVTIAPFQDVTIKMVARVNGKEVDRYTGRDVMDRNSFPIRWWVDKHTPKGVHWSVELTNWYAKEVIPVVEAETVKRNLLPPSSR</sequence>
<protein>
    <submittedName>
        <fullName evidence="1">Uncharacterized protein</fullName>
    </submittedName>
</protein>
<organism evidence="1 2">
    <name type="scientific">candidate division WWE3 bacterium</name>
    <dbReference type="NCBI Taxonomy" id="2053526"/>
    <lineage>
        <taxon>Bacteria</taxon>
        <taxon>Katanobacteria</taxon>
    </lineage>
</organism>
<evidence type="ECO:0000313" key="2">
    <source>
        <dbReference type="Proteomes" id="UP000263336"/>
    </source>
</evidence>
<comment type="caution">
    <text evidence="1">The sequence shown here is derived from an EMBL/GenBank/DDBJ whole genome shotgun (WGS) entry which is preliminary data.</text>
</comment>
<proteinExistence type="predicted"/>
<reference evidence="1 2" key="1">
    <citation type="journal article" date="2018" name="Nat. Biotechnol.">
        <title>A standardized bacterial taxonomy based on genome phylogeny substantially revises the tree of life.</title>
        <authorList>
            <person name="Parks D.H."/>
            <person name="Chuvochina M."/>
            <person name="Waite D.W."/>
            <person name="Rinke C."/>
            <person name="Skarshewski A."/>
            <person name="Chaumeil P.A."/>
            <person name="Hugenholtz P."/>
        </authorList>
    </citation>
    <scope>NUCLEOTIDE SEQUENCE [LARGE SCALE GENOMIC DNA]</scope>
    <source>
        <strain evidence="1">UBA11701</strain>
    </source>
</reference>
<gene>
    <name evidence="1" type="ORF">DEP93_02025</name>
</gene>
<dbReference type="Proteomes" id="UP000263336">
    <property type="component" value="Unassembled WGS sequence"/>
</dbReference>
<evidence type="ECO:0000313" key="1">
    <source>
        <dbReference type="EMBL" id="HCC42226.1"/>
    </source>
</evidence>
<name>A0A3D0ZQ48_UNCKA</name>
<accession>A0A3D0ZQ48</accession>
<dbReference type="AlphaFoldDB" id="A0A3D0ZQ48"/>